<evidence type="ECO:0000256" key="6">
    <source>
        <dbReference type="ARBA" id="ARBA00023002"/>
    </source>
</evidence>
<dbReference type="SUPFAM" id="SSF55424">
    <property type="entry name" value="FAD/NAD-linked reductases, dimerisation (C-terminal) domain"/>
    <property type="match status" value="1"/>
</dbReference>
<keyword evidence="6" id="KW-0560">Oxidoreductase</keyword>
<keyword evidence="5" id="KW-0274">FAD</keyword>
<dbReference type="PRINTS" id="PR00411">
    <property type="entry name" value="PNDRDTASEI"/>
</dbReference>
<dbReference type="Proteomes" id="UP000297966">
    <property type="component" value="Unassembled WGS sequence"/>
</dbReference>
<evidence type="ECO:0000256" key="2">
    <source>
        <dbReference type="ARBA" id="ARBA00022630"/>
    </source>
</evidence>
<dbReference type="InterPro" id="IPR023753">
    <property type="entry name" value="FAD/NAD-binding_dom"/>
</dbReference>
<dbReference type="InterPro" id="IPR036188">
    <property type="entry name" value="FAD/NAD-bd_sf"/>
</dbReference>
<dbReference type="PANTHER" id="PTHR43557:SF2">
    <property type="entry name" value="RIESKE DOMAIN-CONTAINING PROTEIN-RELATED"/>
    <property type="match status" value="1"/>
</dbReference>
<evidence type="ECO:0000313" key="10">
    <source>
        <dbReference type="EMBL" id="TFV50653.1"/>
    </source>
</evidence>
<accession>A0A4Y9M6H3</accession>
<reference evidence="10 11" key="1">
    <citation type="submission" date="2019-03" db="EMBL/GenBank/DDBJ databases">
        <title>Bradyrhizobium diversity isolated from nodules of Chamaecrista fasciculata.</title>
        <authorList>
            <person name="Klepa M.S."/>
            <person name="Urquiaga M.O."/>
            <person name="Hungria M."/>
            <person name="Delamuta J.R."/>
        </authorList>
    </citation>
    <scope>NUCLEOTIDE SEQUENCE [LARGE SCALE GENOMIC DNA]</scope>
    <source>
        <strain evidence="10 11">CNPSo 3448</strain>
    </source>
</reference>
<dbReference type="PRINTS" id="PR00368">
    <property type="entry name" value="FADPNR"/>
</dbReference>
<protein>
    <submittedName>
        <fullName evidence="10">Pyridine nucleotide-disulfide oxidoreductase</fullName>
    </submittedName>
</protein>
<dbReference type="OrthoDB" id="7809559at2"/>
<dbReference type="CDD" id="cd03478">
    <property type="entry name" value="Rieske_AIFL_N"/>
    <property type="match status" value="1"/>
</dbReference>
<name>A0A4Y9M6H3_9BRAD</name>
<dbReference type="PROSITE" id="PS51296">
    <property type="entry name" value="RIESKE"/>
    <property type="match status" value="1"/>
</dbReference>
<dbReference type="PANTHER" id="PTHR43557">
    <property type="entry name" value="APOPTOSIS-INDUCING FACTOR 1"/>
    <property type="match status" value="1"/>
</dbReference>
<dbReference type="InterPro" id="IPR016156">
    <property type="entry name" value="FAD/NAD-linked_Rdtase_dimer_sf"/>
</dbReference>
<dbReference type="Gene3D" id="2.102.10.10">
    <property type="entry name" value="Rieske [2Fe-2S] iron-sulphur domain"/>
    <property type="match status" value="1"/>
</dbReference>
<dbReference type="Pfam" id="PF07992">
    <property type="entry name" value="Pyr_redox_2"/>
    <property type="match status" value="1"/>
</dbReference>
<dbReference type="Gene3D" id="3.30.390.30">
    <property type="match status" value="1"/>
</dbReference>
<dbReference type="AlphaFoldDB" id="A0A4Y9M6H3"/>
<gene>
    <name evidence="10" type="ORF">E4K65_00675</name>
</gene>
<keyword evidence="2" id="KW-0285">Flavoprotein</keyword>
<evidence type="ECO:0000256" key="3">
    <source>
        <dbReference type="ARBA" id="ARBA00022714"/>
    </source>
</evidence>
<evidence type="ECO:0000256" key="1">
    <source>
        <dbReference type="ARBA" id="ARBA00001974"/>
    </source>
</evidence>
<dbReference type="SUPFAM" id="SSF51905">
    <property type="entry name" value="FAD/NAD(P)-binding domain"/>
    <property type="match status" value="2"/>
</dbReference>
<dbReference type="InterPro" id="IPR036922">
    <property type="entry name" value="Rieske_2Fe-2S_sf"/>
</dbReference>
<comment type="cofactor">
    <cofactor evidence="1">
        <name>FAD</name>
        <dbReference type="ChEBI" id="CHEBI:57692"/>
    </cofactor>
</comment>
<evidence type="ECO:0000259" key="9">
    <source>
        <dbReference type="PROSITE" id="PS51296"/>
    </source>
</evidence>
<evidence type="ECO:0000256" key="5">
    <source>
        <dbReference type="ARBA" id="ARBA00022827"/>
    </source>
</evidence>
<proteinExistence type="predicted"/>
<dbReference type="SUPFAM" id="SSF50022">
    <property type="entry name" value="ISP domain"/>
    <property type="match status" value="1"/>
</dbReference>
<sequence length="509" mass="55005">MTMSEESKPSGPDLTKGVALTAFKDGKLLGHVGEEDVLLVQAGGEVFAIEPTCSHYHGPLAEGLVVDDTIRCPWHHACFSLRSGEATRPPALNALAVWEVTRDQDRIIVQSKREAPKPPATHRSAPAPEKFVIVGGGAAGFAAAEMLRREGFAGAITMLSNDGAMPVDRPNLSKDYLAGNAPEDWLPLRGEDYYQDAGIDLRLNTNVSAIDAKTRSVTLGNGDRLPFDRLLLATGAEPVKLQIPGADQPHVHTLRSVADSRAIIKATGSARRVLVIGASFIGLEVAASLRARKLEVHVVAPEERPMQRVLGPEMGDFVRALHEENGVNFHLGDTVERLDGTRATLKSGGVIEADLVVVGIGVKPRLALAEKAGLAADRGVSVSEYLETSIAGIFAAGDIARWPDPHSRQTIRVEHWVVAERQGQTAARNMLGRRERFDAVPFFWSQHYDVPINYVGHAESFDDIAIEGSIAGKDCLLKYRKGGRVLAVASIYRDLDSLKAELDMERQGA</sequence>
<organism evidence="10 11">
    <name type="scientific">Bradyrhizobium niftali</name>
    <dbReference type="NCBI Taxonomy" id="2560055"/>
    <lineage>
        <taxon>Bacteria</taxon>
        <taxon>Pseudomonadati</taxon>
        <taxon>Pseudomonadota</taxon>
        <taxon>Alphaproteobacteria</taxon>
        <taxon>Hyphomicrobiales</taxon>
        <taxon>Nitrobacteraceae</taxon>
        <taxon>Bradyrhizobium</taxon>
    </lineage>
</organism>
<evidence type="ECO:0000256" key="4">
    <source>
        <dbReference type="ARBA" id="ARBA00022723"/>
    </source>
</evidence>
<dbReference type="InterPro" id="IPR028202">
    <property type="entry name" value="Reductase_C"/>
</dbReference>
<evidence type="ECO:0000256" key="8">
    <source>
        <dbReference type="ARBA" id="ARBA00023014"/>
    </source>
</evidence>
<keyword evidence="3" id="KW-0001">2Fe-2S</keyword>
<keyword evidence="7" id="KW-0408">Iron</keyword>
<dbReference type="GO" id="GO:0005737">
    <property type="term" value="C:cytoplasm"/>
    <property type="evidence" value="ECO:0007669"/>
    <property type="project" value="TreeGrafter"/>
</dbReference>
<dbReference type="GO" id="GO:0016651">
    <property type="term" value="F:oxidoreductase activity, acting on NAD(P)H"/>
    <property type="evidence" value="ECO:0007669"/>
    <property type="project" value="TreeGrafter"/>
</dbReference>
<keyword evidence="8" id="KW-0411">Iron-sulfur</keyword>
<feature type="domain" description="Rieske" evidence="9">
    <location>
        <begin position="15"/>
        <end position="109"/>
    </location>
</feature>
<keyword evidence="4" id="KW-0479">Metal-binding</keyword>
<dbReference type="Gene3D" id="3.50.50.60">
    <property type="entry name" value="FAD/NAD(P)-binding domain"/>
    <property type="match status" value="2"/>
</dbReference>
<dbReference type="GO" id="GO:0051537">
    <property type="term" value="F:2 iron, 2 sulfur cluster binding"/>
    <property type="evidence" value="ECO:0007669"/>
    <property type="project" value="UniProtKB-KW"/>
</dbReference>
<dbReference type="InterPro" id="IPR017941">
    <property type="entry name" value="Rieske_2Fe-2S"/>
</dbReference>
<dbReference type="InterPro" id="IPR050446">
    <property type="entry name" value="FAD-oxidoreductase/Apoptosis"/>
</dbReference>
<dbReference type="EMBL" id="SPQT01000001">
    <property type="protein sequence ID" value="TFV50653.1"/>
    <property type="molecule type" value="Genomic_DNA"/>
</dbReference>
<evidence type="ECO:0000313" key="11">
    <source>
        <dbReference type="Proteomes" id="UP000297966"/>
    </source>
</evidence>
<evidence type="ECO:0000256" key="7">
    <source>
        <dbReference type="ARBA" id="ARBA00023004"/>
    </source>
</evidence>
<comment type="caution">
    <text evidence="10">The sequence shown here is derived from an EMBL/GenBank/DDBJ whole genome shotgun (WGS) entry which is preliminary data.</text>
</comment>
<dbReference type="Pfam" id="PF14759">
    <property type="entry name" value="Reductase_C"/>
    <property type="match status" value="1"/>
</dbReference>
<dbReference type="GO" id="GO:0046872">
    <property type="term" value="F:metal ion binding"/>
    <property type="evidence" value="ECO:0007669"/>
    <property type="project" value="UniProtKB-KW"/>
</dbReference>
<dbReference type="Pfam" id="PF00355">
    <property type="entry name" value="Rieske"/>
    <property type="match status" value="1"/>
</dbReference>
<keyword evidence="11" id="KW-1185">Reference proteome</keyword>